<dbReference type="NCBIfam" id="TIGR00196">
    <property type="entry name" value="yjeF_cterm"/>
    <property type="match status" value="1"/>
</dbReference>
<comment type="cofactor">
    <cofactor evidence="18 19">
        <name>K(+)</name>
        <dbReference type="ChEBI" id="CHEBI:29103"/>
    </cofactor>
    <text evidence="18 19">Binds 1 potassium ion per subunit.</text>
</comment>
<dbReference type="PANTHER" id="PTHR12592:SF0">
    <property type="entry name" value="ATP-DEPENDENT (S)-NAD(P)H-HYDRATE DEHYDRATASE"/>
    <property type="match status" value="1"/>
</dbReference>
<keyword evidence="5 18" id="KW-0479">Metal-binding</keyword>
<evidence type="ECO:0000259" key="21">
    <source>
        <dbReference type="PROSITE" id="PS51385"/>
    </source>
</evidence>
<feature type="binding site" evidence="17">
    <location>
        <position position="285"/>
    </location>
    <ligand>
        <name>(6S)-NADPHX</name>
        <dbReference type="ChEBI" id="CHEBI:64076"/>
    </ligand>
</feature>
<dbReference type="EC" id="5.1.99.6" evidence="19"/>
<evidence type="ECO:0000256" key="4">
    <source>
        <dbReference type="ARBA" id="ARBA00009524"/>
    </source>
</evidence>
<keyword evidence="11 18" id="KW-0413">Isomerase</keyword>
<dbReference type="Gene3D" id="3.40.1190.20">
    <property type="match status" value="1"/>
</dbReference>
<dbReference type="GO" id="GO:0110051">
    <property type="term" value="P:metabolite repair"/>
    <property type="evidence" value="ECO:0007669"/>
    <property type="project" value="TreeGrafter"/>
</dbReference>
<comment type="caution">
    <text evidence="17">Lacks conserved residue(s) required for the propagation of feature annotation.</text>
</comment>
<comment type="similarity">
    <text evidence="4 19">In the C-terminal section; belongs to the NnrD/CARKD family.</text>
</comment>
<gene>
    <name evidence="17" type="primary">nnrD</name>
    <name evidence="18" type="synonym">nnrE</name>
    <name evidence="22" type="ORF">PYK22_00495</name>
</gene>
<evidence type="ECO:0000259" key="20">
    <source>
        <dbReference type="PROSITE" id="PS51383"/>
    </source>
</evidence>
<keyword evidence="10 17" id="KW-0520">NAD</keyword>
<feature type="binding site" evidence="18">
    <location>
        <begin position="142"/>
        <end position="148"/>
    </location>
    <ligand>
        <name>(6S)-NADPHX</name>
        <dbReference type="ChEBI" id="CHEBI:64076"/>
    </ligand>
</feature>
<feature type="binding site" evidence="17">
    <location>
        <position position="357"/>
    </location>
    <ligand>
        <name>(6S)-NADPHX</name>
        <dbReference type="ChEBI" id="CHEBI:64076"/>
    </ligand>
</feature>
<dbReference type="GO" id="GO:0016301">
    <property type="term" value="F:kinase activity"/>
    <property type="evidence" value="ECO:0007669"/>
    <property type="project" value="UniProtKB-KW"/>
</dbReference>
<dbReference type="PIRSF" id="PIRSF017184">
    <property type="entry name" value="Nnr"/>
    <property type="match status" value="1"/>
</dbReference>
<keyword evidence="7 17" id="KW-0067">ATP-binding</keyword>
<evidence type="ECO:0000256" key="15">
    <source>
        <dbReference type="ARBA" id="ARBA00048238"/>
    </source>
</evidence>
<dbReference type="GO" id="GO:0052856">
    <property type="term" value="F:NAD(P)HX epimerase activity"/>
    <property type="evidence" value="ECO:0007669"/>
    <property type="project" value="UniProtKB-UniRule"/>
</dbReference>
<dbReference type="Gene3D" id="3.40.50.10260">
    <property type="entry name" value="YjeF N-terminal domain"/>
    <property type="match status" value="1"/>
</dbReference>
<comment type="function">
    <text evidence="18">Catalyzes the epimerization of the S- and R-forms of NAD(P)HX, a damaged form of NAD(P)H that is a result of enzymatic or heat-dependent hydration. This is a prerequisite for the S-specific NAD(P)H-hydrate dehydratase to allow the repair of both epimers of NAD(P)HX.</text>
</comment>
<dbReference type="InterPro" id="IPR000631">
    <property type="entry name" value="CARKD"/>
</dbReference>
<evidence type="ECO:0000256" key="1">
    <source>
        <dbReference type="ARBA" id="ARBA00000013"/>
    </source>
</evidence>
<feature type="domain" description="YjeF C-terminal" evidence="20">
    <location>
        <begin position="248"/>
        <end position="543"/>
    </location>
</feature>
<dbReference type="HAMAP" id="MF_01966">
    <property type="entry name" value="NADHX_epimerase"/>
    <property type="match status" value="1"/>
</dbReference>
<evidence type="ECO:0000256" key="7">
    <source>
        <dbReference type="ARBA" id="ARBA00022840"/>
    </source>
</evidence>
<comment type="catalytic activity">
    <reaction evidence="1 18 19">
        <text>(6R)-NADHX = (6S)-NADHX</text>
        <dbReference type="Rhea" id="RHEA:32215"/>
        <dbReference type="ChEBI" id="CHEBI:64074"/>
        <dbReference type="ChEBI" id="CHEBI:64075"/>
        <dbReference type="EC" id="5.1.99.6"/>
    </reaction>
</comment>
<dbReference type="GO" id="GO:0046496">
    <property type="term" value="P:nicotinamide nucleotide metabolic process"/>
    <property type="evidence" value="ECO:0007669"/>
    <property type="project" value="UniProtKB-UniRule"/>
</dbReference>
<proteinExistence type="inferred from homology"/>
<reference evidence="22 23" key="1">
    <citation type="submission" date="2013-12" db="EMBL/GenBank/DDBJ databases">
        <authorList>
            <person name="Stott M."/>
        </authorList>
    </citation>
    <scope>NUCLEOTIDE SEQUENCE [LARGE SCALE GENOMIC DNA]</scope>
    <source>
        <strain evidence="22 23">K22</strain>
    </source>
</reference>
<evidence type="ECO:0000256" key="16">
    <source>
        <dbReference type="ARBA" id="ARBA00049209"/>
    </source>
</evidence>
<keyword evidence="8 17" id="KW-0521">NADP</keyword>
<dbReference type="PROSITE" id="PS01050">
    <property type="entry name" value="YJEF_C_2"/>
    <property type="match status" value="1"/>
</dbReference>
<feature type="binding site" evidence="17">
    <location>
        <position position="476"/>
    </location>
    <ligand>
        <name>AMP</name>
        <dbReference type="ChEBI" id="CHEBI:456215"/>
    </ligand>
</feature>
<dbReference type="EMBL" id="CBXV010000002">
    <property type="protein sequence ID" value="CDM64501.1"/>
    <property type="molecule type" value="Genomic_DNA"/>
</dbReference>
<comment type="similarity">
    <text evidence="17">Belongs to the NnrD/CARKD family.</text>
</comment>
<comment type="cofactor">
    <cofactor evidence="17">
        <name>Mg(2+)</name>
        <dbReference type="ChEBI" id="CHEBI:18420"/>
    </cofactor>
</comment>
<keyword evidence="22" id="KW-0418">Kinase</keyword>
<dbReference type="Pfam" id="PF01256">
    <property type="entry name" value="Carb_kinase"/>
    <property type="match status" value="1"/>
</dbReference>
<dbReference type="InterPro" id="IPR029056">
    <property type="entry name" value="Ribokinase-like"/>
</dbReference>
<evidence type="ECO:0000256" key="10">
    <source>
        <dbReference type="ARBA" id="ARBA00023027"/>
    </source>
</evidence>
<feature type="binding site" evidence="18">
    <location>
        <position position="61"/>
    </location>
    <ligand>
        <name>K(+)</name>
        <dbReference type="ChEBI" id="CHEBI:29103"/>
    </ligand>
</feature>
<dbReference type="AlphaFoldDB" id="A0A0B6WTZ4"/>
<feature type="binding site" evidence="18">
    <location>
        <position position="138"/>
    </location>
    <ligand>
        <name>K(+)</name>
        <dbReference type="ChEBI" id="CHEBI:29103"/>
    </ligand>
</feature>
<feature type="domain" description="YjeF N-terminal" evidence="21">
    <location>
        <begin position="1"/>
        <end position="238"/>
    </location>
</feature>
<evidence type="ECO:0000256" key="17">
    <source>
        <dbReference type="HAMAP-Rule" id="MF_01965"/>
    </source>
</evidence>
<dbReference type="PANTHER" id="PTHR12592">
    <property type="entry name" value="ATP-DEPENDENT (S)-NAD(P)H-HYDRATE DEHYDRATASE FAMILY MEMBER"/>
    <property type="match status" value="1"/>
</dbReference>
<organism evidence="22 23">
    <name type="scientific">Pyrinomonas methylaliphatogenes</name>
    <dbReference type="NCBI Taxonomy" id="454194"/>
    <lineage>
        <taxon>Bacteria</taxon>
        <taxon>Pseudomonadati</taxon>
        <taxon>Acidobacteriota</taxon>
        <taxon>Blastocatellia</taxon>
        <taxon>Blastocatellales</taxon>
        <taxon>Pyrinomonadaceae</taxon>
        <taxon>Pyrinomonas</taxon>
    </lineage>
</organism>
<feature type="binding site" evidence="17">
    <location>
        <position position="410"/>
    </location>
    <ligand>
        <name>(6S)-NADPHX</name>
        <dbReference type="ChEBI" id="CHEBI:64076"/>
    </ligand>
</feature>
<comment type="subunit">
    <text evidence="17">Homotetramer.</text>
</comment>
<dbReference type="NCBIfam" id="TIGR00197">
    <property type="entry name" value="yjeF_nterm"/>
    <property type="match status" value="1"/>
</dbReference>
<evidence type="ECO:0000256" key="9">
    <source>
        <dbReference type="ARBA" id="ARBA00022958"/>
    </source>
</evidence>
<comment type="similarity">
    <text evidence="18">Belongs to the NnrE/AIBP family.</text>
</comment>
<evidence type="ECO:0000256" key="6">
    <source>
        <dbReference type="ARBA" id="ARBA00022741"/>
    </source>
</evidence>
<comment type="similarity">
    <text evidence="3 19">In the N-terminal section; belongs to the NnrE/AIBP family.</text>
</comment>
<dbReference type="EC" id="4.2.1.136" evidence="19"/>
<evidence type="ECO:0000256" key="19">
    <source>
        <dbReference type="PIRNR" id="PIRNR017184"/>
    </source>
</evidence>
<comment type="function">
    <text evidence="17">Catalyzes the dehydration of the S-form of NAD(P)HX at the expense of ADP, which is converted to AMP. Together with NAD(P)HX epimerase, which catalyzes the epimerization of the S- and R-forms, the enzyme allows the repair of both epimers of NAD(P)HX, a damaged form of NAD(P)H that is a result of enzymatic or heat-dependent hydration.</text>
</comment>
<comment type="function">
    <text evidence="14 19">Bifunctional enzyme that catalyzes the epimerization of the S- and R-forms of NAD(P)HX and the dehydration of the S-form of NAD(P)HX at the expense of ADP, which is converted to AMP. This allows the repair of both epimers of NAD(P)HX, a damaged form of NAD(P)H that is a result of enzymatic or heat-dependent hydration.</text>
</comment>
<keyword evidence="23" id="KW-1185">Reference proteome</keyword>
<dbReference type="GO" id="GO:0005524">
    <property type="term" value="F:ATP binding"/>
    <property type="evidence" value="ECO:0007669"/>
    <property type="project" value="UniProtKB-UniRule"/>
</dbReference>
<evidence type="ECO:0000313" key="23">
    <source>
        <dbReference type="Proteomes" id="UP000031518"/>
    </source>
</evidence>
<keyword evidence="9 18" id="KW-0630">Potassium</keyword>
<dbReference type="STRING" id="454194.PYK22_00495"/>
<evidence type="ECO:0000256" key="13">
    <source>
        <dbReference type="ARBA" id="ARBA00023268"/>
    </source>
</evidence>
<keyword evidence="22" id="KW-0808">Transferase</keyword>
<keyword evidence="6 17" id="KW-0547">Nucleotide-binding</keyword>
<evidence type="ECO:0000256" key="14">
    <source>
        <dbReference type="ARBA" id="ARBA00025153"/>
    </source>
</evidence>
<evidence type="ECO:0000256" key="5">
    <source>
        <dbReference type="ARBA" id="ARBA00022723"/>
    </source>
</evidence>
<dbReference type="Proteomes" id="UP000031518">
    <property type="component" value="Unassembled WGS sequence"/>
</dbReference>
<evidence type="ECO:0000256" key="2">
    <source>
        <dbReference type="ARBA" id="ARBA00000909"/>
    </source>
</evidence>
<dbReference type="Pfam" id="PF03853">
    <property type="entry name" value="YjeF_N"/>
    <property type="match status" value="1"/>
</dbReference>
<sequence length="551" mass="57814">MRAIDRATSEQYATPSLLLMEAAATNAAREAVTLLTEGSLGSHEANLHGKRIAIICGRGNNGGDGAAVGRALWRQGARVEIILCGRLADAKGDAQINFEIARRLAAGPDRSLSFIECDTLSTWNEVAARLADCDLIIDALFGTGLTRPVEGAHRAVVERLVQLREARDRSGVSTPRILSLDLPSGLDADRAQPIGPAVRADVTVTFTAPKPANVLPPASRLNGRLVIAHIGSPGELIEASPSRLFLLEASDARAWLRRTRYAPGSYKNSHGHVLVVAGSRRFTGAAALTANAAMRSGAGLVTIAAPRSAIEAVAARLMPEVITAPIAETAHGTASVEAVEEVLTLAERMTLIAIGPGLDASDEATRRFVREVIVRRRVPVVIDADGLNALAPWPSDLRGSDVAPLILTPHPGEMRRLIGTAGDEMLQDRVEAARDFATKHELHVVLKGERALIASADGRVFVNPTGNAGLGTAGSGDTLTGIIAGFLAQELAARAQNSDPIAAVNAAVYIGGLAGDLAARARGMRTMTASDVREHLSEAVLQLDAEGELPS</sequence>
<comment type="catalytic activity">
    <reaction evidence="2 18 19">
        <text>(6R)-NADPHX = (6S)-NADPHX</text>
        <dbReference type="Rhea" id="RHEA:32227"/>
        <dbReference type="ChEBI" id="CHEBI:64076"/>
        <dbReference type="ChEBI" id="CHEBI:64077"/>
        <dbReference type="EC" id="5.1.99.6"/>
    </reaction>
</comment>
<feature type="binding site" evidence="18">
    <location>
        <position position="184"/>
    </location>
    <ligand>
        <name>K(+)</name>
        <dbReference type="ChEBI" id="CHEBI:29103"/>
    </ligand>
</feature>
<evidence type="ECO:0000313" key="22">
    <source>
        <dbReference type="EMBL" id="CDM64501.1"/>
    </source>
</evidence>
<feature type="binding site" evidence="17">
    <location>
        <position position="477"/>
    </location>
    <ligand>
        <name>(6S)-NADPHX</name>
        <dbReference type="ChEBI" id="CHEBI:64076"/>
    </ligand>
</feature>
<dbReference type="PROSITE" id="PS51385">
    <property type="entry name" value="YJEF_N"/>
    <property type="match status" value="1"/>
</dbReference>
<evidence type="ECO:0000256" key="11">
    <source>
        <dbReference type="ARBA" id="ARBA00023235"/>
    </source>
</evidence>
<evidence type="ECO:0000256" key="3">
    <source>
        <dbReference type="ARBA" id="ARBA00006001"/>
    </source>
</evidence>
<dbReference type="HAMAP" id="MF_01965">
    <property type="entry name" value="NADHX_dehydratase"/>
    <property type="match status" value="1"/>
</dbReference>
<name>A0A0B6WTZ4_9BACT</name>
<accession>A0A0B6WTZ4</accession>
<dbReference type="InterPro" id="IPR030677">
    <property type="entry name" value="Nnr"/>
</dbReference>
<comment type="catalytic activity">
    <reaction evidence="15 17 19">
        <text>(6S)-NADHX + ADP = AMP + phosphate + NADH + H(+)</text>
        <dbReference type="Rhea" id="RHEA:32223"/>
        <dbReference type="ChEBI" id="CHEBI:15378"/>
        <dbReference type="ChEBI" id="CHEBI:43474"/>
        <dbReference type="ChEBI" id="CHEBI:57945"/>
        <dbReference type="ChEBI" id="CHEBI:64074"/>
        <dbReference type="ChEBI" id="CHEBI:456215"/>
        <dbReference type="ChEBI" id="CHEBI:456216"/>
        <dbReference type="EC" id="4.2.1.136"/>
    </reaction>
</comment>
<evidence type="ECO:0000256" key="12">
    <source>
        <dbReference type="ARBA" id="ARBA00023239"/>
    </source>
</evidence>
<reference evidence="22 23" key="2">
    <citation type="submission" date="2015-01" db="EMBL/GenBank/DDBJ databases">
        <title>Complete genome sequence of Pyrinomonas methylaliphatogenes type strain K22T.</title>
        <authorList>
            <person name="Lee K.C.Y."/>
            <person name="Power J.F."/>
            <person name="Dunfield P.F."/>
            <person name="Morgan X.C."/>
            <person name="Huttenhower C."/>
            <person name="Stott M.B."/>
        </authorList>
    </citation>
    <scope>NUCLEOTIDE SEQUENCE [LARGE SCALE GENOMIC DNA]</scope>
    <source>
        <strain evidence="22 23">K22</strain>
    </source>
</reference>
<keyword evidence="13" id="KW-0511">Multifunctional enzyme</keyword>
<feature type="binding site" evidence="18">
    <location>
        <begin position="60"/>
        <end position="64"/>
    </location>
    <ligand>
        <name>(6S)-NADPHX</name>
        <dbReference type="ChEBI" id="CHEBI:64076"/>
    </ligand>
</feature>
<dbReference type="GO" id="GO:0046872">
    <property type="term" value="F:metal ion binding"/>
    <property type="evidence" value="ECO:0007669"/>
    <property type="project" value="UniProtKB-UniRule"/>
</dbReference>
<keyword evidence="12 17" id="KW-0456">Lyase</keyword>
<dbReference type="InterPro" id="IPR036652">
    <property type="entry name" value="YjeF_N_dom_sf"/>
</dbReference>
<dbReference type="CDD" id="cd01171">
    <property type="entry name" value="YXKO-related"/>
    <property type="match status" value="1"/>
</dbReference>
<dbReference type="InterPro" id="IPR004443">
    <property type="entry name" value="YjeF_N_dom"/>
</dbReference>
<evidence type="ECO:0000256" key="18">
    <source>
        <dbReference type="HAMAP-Rule" id="MF_01966"/>
    </source>
</evidence>
<dbReference type="InterPro" id="IPR017953">
    <property type="entry name" value="Carbohydrate_kinase_pred_CS"/>
</dbReference>
<evidence type="ECO:0000256" key="8">
    <source>
        <dbReference type="ARBA" id="ARBA00022857"/>
    </source>
</evidence>
<dbReference type="GO" id="GO:0052855">
    <property type="term" value="F:ADP-dependent NAD(P)H-hydrate dehydratase activity"/>
    <property type="evidence" value="ECO:0007669"/>
    <property type="project" value="UniProtKB-UniRule"/>
</dbReference>
<comment type="catalytic activity">
    <reaction evidence="16 17 19">
        <text>(6S)-NADPHX + ADP = AMP + phosphate + NADPH + H(+)</text>
        <dbReference type="Rhea" id="RHEA:32235"/>
        <dbReference type="ChEBI" id="CHEBI:15378"/>
        <dbReference type="ChEBI" id="CHEBI:43474"/>
        <dbReference type="ChEBI" id="CHEBI:57783"/>
        <dbReference type="ChEBI" id="CHEBI:64076"/>
        <dbReference type="ChEBI" id="CHEBI:456215"/>
        <dbReference type="ChEBI" id="CHEBI:456216"/>
        <dbReference type="EC" id="4.2.1.136"/>
    </reaction>
</comment>
<dbReference type="PROSITE" id="PS51383">
    <property type="entry name" value="YJEF_C_3"/>
    <property type="match status" value="1"/>
</dbReference>
<protein>
    <recommendedName>
        <fullName evidence="19">Bifunctional NAD(P)H-hydrate repair enzyme</fullName>
    </recommendedName>
    <alternativeName>
        <fullName evidence="19">Nicotinamide nucleotide repair protein</fullName>
    </alternativeName>
    <domain>
        <recommendedName>
            <fullName evidence="19">ADP-dependent (S)-NAD(P)H-hydrate dehydratase</fullName>
            <ecNumber evidence="19">4.2.1.136</ecNumber>
        </recommendedName>
        <alternativeName>
            <fullName evidence="19">ADP-dependent NAD(P)HX dehydratase</fullName>
        </alternativeName>
    </domain>
    <domain>
        <recommendedName>
            <fullName evidence="19">NAD(P)H-hydrate epimerase</fullName>
            <ecNumber evidence="19">5.1.99.6</ecNumber>
        </recommendedName>
    </domain>
</protein>
<feature type="binding site" evidence="18">
    <location>
        <position position="181"/>
    </location>
    <ligand>
        <name>(6S)-NADPHX</name>
        <dbReference type="ChEBI" id="CHEBI:64076"/>
    </ligand>
</feature>
<dbReference type="SUPFAM" id="SSF64153">
    <property type="entry name" value="YjeF N-terminal domain-like"/>
    <property type="match status" value="1"/>
</dbReference>
<dbReference type="SUPFAM" id="SSF53613">
    <property type="entry name" value="Ribokinase-like"/>
    <property type="match status" value="1"/>
</dbReference>